<keyword evidence="1" id="KW-0472">Membrane</keyword>
<sequence>MPEVEPLPWPAVTILYGGVTLYLLAGVAVAARTFRRLRPTALIAAVVVGPLAAWAASPPFVALAVPVLVCGALVMVQRFSGAAARTRIKASVRAEEQVIEEAVSGWRCERL</sequence>
<dbReference type="RefSeq" id="WP_232521602.1">
    <property type="nucleotide sequence ID" value="NZ_BOPI01000073.1"/>
</dbReference>
<keyword evidence="1" id="KW-0812">Transmembrane</keyword>
<feature type="transmembrane region" description="Helical" evidence="1">
    <location>
        <begin position="60"/>
        <end position="79"/>
    </location>
</feature>
<dbReference type="Proteomes" id="UP000198707">
    <property type="component" value="Unassembled WGS sequence"/>
</dbReference>
<keyword evidence="3" id="KW-1185">Reference proteome</keyword>
<dbReference type="EMBL" id="FNYV01000020">
    <property type="protein sequence ID" value="SEK06157.1"/>
    <property type="molecule type" value="Genomic_DNA"/>
</dbReference>
<organism evidence="2 3">
    <name type="scientific">Micromonospora phaseoli</name>
    <dbReference type="NCBI Taxonomy" id="1144548"/>
    <lineage>
        <taxon>Bacteria</taxon>
        <taxon>Bacillati</taxon>
        <taxon>Actinomycetota</taxon>
        <taxon>Actinomycetes</taxon>
        <taxon>Micromonosporales</taxon>
        <taxon>Micromonosporaceae</taxon>
        <taxon>Micromonospora</taxon>
    </lineage>
</organism>
<evidence type="ECO:0000256" key="1">
    <source>
        <dbReference type="SAM" id="Phobius"/>
    </source>
</evidence>
<reference evidence="3" key="1">
    <citation type="submission" date="2016-10" db="EMBL/GenBank/DDBJ databases">
        <authorList>
            <person name="Varghese N."/>
            <person name="Submissions S."/>
        </authorList>
    </citation>
    <scope>NUCLEOTIDE SEQUENCE [LARGE SCALE GENOMIC DNA]</scope>
    <source>
        <strain evidence="3">CGMCC 4.7038</strain>
    </source>
</reference>
<protein>
    <submittedName>
        <fullName evidence="2">Uncharacterized protein</fullName>
    </submittedName>
</protein>
<keyword evidence="1" id="KW-1133">Transmembrane helix</keyword>
<name>A0A1H7DZA3_9ACTN</name>
<proteinExistence type="predicted"/>
<evidence type="ECO:0000313" key="3">
    <source>
        <dbReference type="Proteomes" id="UP000198707"/>
    </source>
</evidence>
<gene>
    <name evidence="2" type="ORF">SAMN05443287_12029</name>
</gene>
<accession>A0A1H7DZA3</accession>
<evidence type="ECO:0000313" key="2">
    <source>
        <dbReference type="EMBL" id="SEK06157.1"/>
    </source>
</evidence>
<feature type="transmembrane region" description="Helical" evidence="1">
    <location>
        <begin position="37"/>
        <end position="54"/>
    </location>
</feature>
<feature type="transmembrane region" description="Helical" evidence="1">
    <location>
        <begin position="12"/>
        <end position="30"/>
    </location>
</feature>
<dbReference type="AlphaFoldDB" id="A0A1H7DZA3"/>